<accession>A0A9N9B708</accession>
<keyword evidence="4" id="KW-0813">Transport</keyword>
<feature type="transmembrane region" description="Helical" evidence="12">
    <location>
        <begin position="203"/>
        <end position="225"/>
    </location>
</feature>
<feature type="transmembrane region" description="Helical" evidence="12">
    <location>
        <begin position="82"/>
        <end position="104"/>
    </location>
</feature>
<gene>
    <name evidence="13" type="ORF">PBRASI_LOCUS5420</name>
</gene>
<protein>
    <recommendedName>
        <fullName evidence="3">Molybdate-anion transporter</fullName>
    </recommendedName>
    <alternativeName>
        <fullName evidence="10">Major facilitator superfamily domain-containing protein 5</fullName>
    </alternativeName>
    <alternativeName>
        <fullName evidence="11">Molybdate transporter 2 homolog</fullName>
    </alternativeName>
</protein>
<evidence type="ECO:0000256" key="1">
    <source>
        <dbReference type="ARBA" id="ARBA00003019"/>
    </source>
</evidence>
<comment type="subcellular location">
    <subcellularLocation>
        <location evidence="2">Cell membrane</location>
        <topology evidence="2">Multi-pass membrane protein</topology>
    </subcellularLocation>
</comment>
<feature type="transmembrane region" description="Helical" evidence="12">
    <location>
        <begin position="358"/>
        <end position="378"/>
    </location>
</feature>
<evidence type="ECO:0000256" key="8">
    <source>
        <dbReference type="ARBA" id="ARBA00023065"/>
    </source>
</evidence>
<evidence type="ECO:0000313" key="14">
    <source>
        <dbReference type="Proteomes" id="UP000789739"/>
    </source>
</evidence>
<evidence type="ECO:0000313" key="13">
    <source>
        <dbReference type="EMBL" id="CAG8557614.1"/>
    </source>
</evidence>
<evidence type="ECO:0000256" key="11">
    <source>
        <dbReference type="ARBA" id="ARBA00032555"/>
    </source>
</evidence>
<evidence type="ECO:0000256" key="12">
    <source>
        <dbReference type="SAM" id="Phobius"/>
    </source>
</evidence>
<feature type="transmembrane region" description="Helical" evidence="12">
    <location>
        <begin position="328"/>
        <end position="346"/>
    </location>
</feature>
<dbReference type="GO" id="GO:0005886">
    <property type="term" value="C:plasma membrane"/>
    <property type="evidence" value="ECO:0007669"/>
    <property type="project" value="UniProtKB-SubCell"/>
</dbReference>
<keyword evidence="5" id="KW-1003">Cell membrane</keyword>
<keyword evidence="7 12" id="KW-1133">Transmembrane helix</keyword>
<comment type="caution">
    <text evidence="13">The sequence shown here is derived from an EMBL/GenBank/DDBJ whole genome shotgun (WGS) entry which is preliminary data.</text>
</comment>
<dbReference type="AlphaFoldDB" id="A0A9N9B708"/>
<feature type="transmembrane region" description="Helical" evidence="12">
    <location>
        <begin position="399"/>
        <end position="427"/>
    </location>
</feature>
<evidence type="ECO:0000256" key="3">
    <source>
        <dbReference type="ARBA" id="ARBA00021242"/>
    </source>
</evidence>
<keyword evidence="6 12" id="KW-0812">Transmembrane</keyword>
<dbReference type="OrthoDB" id="263957at2759"/>
<dbReference type="CDD" id="cd17487">
    <property type="entry name" value="MFS_MFSD5_like"/>
    <property type="match status" value="1"/>
</dbReference>
<dbReference type="InterPro" id="IPR036259">
    <property type="entry name" value="MFS_trans_sf"/>
</dbReference>
<keyword evidence="14" id="KW-1185">Reference proteome</keyword>
<evidence type="ECO:0000256" key="2">
    <source>
        <dbReference type="ARBA" id="ARBA00004651"/>
    </source>
</evidence>
<dbReference type="Pfam" id="PF05631">
    <property type="entry name" value="MFS_5"/>
    <property type="match status" value="1"/>
</dbReference>
<feature type="transmembrane region" description="Helical" evidence="12">
    <location>
        <begin position="259"/>
        <end position="283"/>
    </location>
</feature>
<evidence type="ECO:0000256" key="6">
    <source>
        <dbReference type="ARBA" id="ARBA00022692"/>
    </source>
</evidence>
<name>A0A9N9B708_9GLOM</name>
<dbReference type="Proteomes" id="UP000789739">
    <property type="component" value="Unassembled WGS sequence"/>
</dbReference>
<feature type="transmembrane region" description="Helical" evidence="12">
    <location>
        <begin position="144"/>
        <end position="162"/>
    </location>
</feature>
<feature type="transmembrane region" description="Helical" evidence="12">
    <location>
        <begin position="116"/>
        <end position="138"/>
    </location>
</feature>
<evidence type="ECO:0000256" key="7">
    <source>
        <dbReference type="ARBA" id="ARBA00022989"/>
    </source>
</evidence>
<dbReference type="Gene3D" id="1.20.1250.20">
    <property type="entry name" value="MFS general substrate transporter like domains"/>
    <property type="match status" value="1"/>
</dbReference>
<organism evidence="13 14">
    <name type="scientific">Paraglomus brasilianum</name>
    <dbReference type="NCBI Taxonomy" id="144538"/>
    <lineage>
        <taxon>Eukaryota</taxon>
        <taxon>Fungi</taxon>
        <taxon>Fungi incertae sedis</taxon>
        <taxon>Mucoromycota</taxon>
        <taxon>Glomeromycotina</taxon>
        <taxon>Glomeromycetes</taxon>
        <taxon>Paraglomerales</taxon>
        <taxon>Paraglomeraceae</taxon>
        <taxon>Paraglomus</taxon>
    </lineage>
</organism>
<evidence type="ECO:0000256" key="10">
    <source>
        <dbReference type="ARBA" id="ARBA00030646"/>
    </source>
</evidence>
<comment type="function">
    <text evidence="1">Mediates high-affinity intracellular uptake of the rare oligo-element molybdenum.</text>
</comment>
<dbReference type="InterPro" id="IPR008509">
    <property type="entry name" value="MOT2/MFSD5"/>
</dbReference>
<feature type="transmembrane region" description="Helical" evidence="12">
    <location>
        <begin position="174"/>
        <end position="197"/>
    </location>
</feature>
<dbReference type="EMBL" id="CAJVPI010000631">
    <property type="protein sequence ID" value="CAG8557614.1"/>
    <property type="molecule type" value="Genomic_DNA"/>
</dbReference>
<dbReference type="GO" id="GO:0015098">
    <property type="term" value="F:molybdate ion transmembrane transporter activity"/>
    <property type="evidence" value="ECO:0007669"/>
    <property type="project" value="InterPro"/>
</dbReference>
<dbReference type="SUPFAM" id="SSF103473">
    <property type="entry name" value="MFS general substrate transporter"/>
    <property type="match status" value="1"/>
</dbReference>
<sequence length="431" mass="47752">MELNEYTQWFIALSVLCPIITYGFHITSPSKGLNANVEAHTNISREFSSFRFNYLFVYFLITAGDWLQGPYLYALYKSYEFSLTQIATLYVTGFVSSGLIGTFIGSAADKFGRKKFCLLFCILYSITGIIVLSNNYFVLLVGRVLGGISTSLLFSVFESWMVSQHLSKGYPQHLLSSTFSTATFGNGLIAILVGMVANGLVELYGYPAPFLAGIIPFSIAAIIISTTWTENYGVKVNDGDEGNVSVYAAMGLILSNSKITAVGAIQTLFEASMYTFVFFWGPALEQRNIDIEHEIPFGVIFSSFMVCIMIGSQLFKMFHDNWKRDIKSITNTLLLTSTIAMAIAVFTKTSTGLLKGFYIFEVCCGCYFPLISTLRANVIPERLRATIINIFRLPMNAIVVLLLISNFSISTQCGLCCLLLCIGYLWAHVAL</sequence>
<evidence type="ECO:0000256" key="5">
    <source>
        <dbReference type="ARBA" id="ARBA00022475"/>
    </source>
</evidence>
<keyword evidence="9 12" id="KW-0472">Membrane</keyword>
<feature type="transmembrane region" description="Helical" evidence="12">
    <location>
        <begin position="55"/>
        <end position="76"/>
    </location>
</feature>
<feature type="transmembrane region" description="Helical" evidence="12">
    <location>
        <begin position="295"/>
        <end position="316"/>
    </location>
</feature>
<proteinExistence type="predicted"/>
<evidence type="ECO:0000256" key="4">
    <source>
        <dbReference type="ARBA" id="ARBA00022448"/>
    </source>
</evidence>
<dbReference type="GO" id="GO:0006811">
    <property type="term" value="P:monoatomic ion transport"/>
    <property type="evidence" value="ECO:0007669"/>
    <property type="project" value="UniProtKB-KW"/>
</dbReference>
<evidence type="ECO:0000256" key="9">
    <source>
        <dbReference type="ARBA" id="ARBA00023136"/>
    </source>
</evidence>
<dbReference type="PANTHER" id="PTHR23516:SF1">
    <property type="entry name" value="MOLYBDATE-ANION TRANSPORTER"/>
    <property type="match status" value="1"/>
</dbReference>
<keyword evidence="8" id="KW-0406">Ion transport</keyword>
<reference evidence="13" key="1">
    <citation type="submission" date="2021-06" db="EMBL/GenBank/DDBJ databases">
        <authorList>
            <person name="Kallberg Y."/>
            <person name="Tangrot J."/>
            <person name="Rosling A."/>
        </authorList>
    </citation>
    <scope>NUCLEOTIDE SEQUENCE</scope>
    <source>
        <strain evidence="13">BR232B</strain>
    </source>
</reference>
<dbReference type="PANTHER" id="PTHR23516">
    <property type="entry name" value="SAM (S-ADENOSYL METHIONINE) TRANSPORTER"/>
    <property type="match status" value="1"/>
</dbReference>
<feature type="transmembrane region" description="Helical" evidence="12">
    <location>
        <begin position="6"/>
        <end position="24"/>
    </location>
</feature>